<gene>
    <name evidence="1" type="ORF">Psal009_02421</name>
</gene>
<accession>A0A9Q5YJI8</accession>
<name>A0A9Q5YJI8_PISSA</name>
<keyword evidence="2" id="KW-1185">Reference proteome</keyword>
<protein>
    <submittedName>
        <fullName evidence="1">Uncharacterized protein</fullName>
    </submittedName>
</protein>
<dbReference type="RefSeq" id="WP_016212091.1">
    <property type="nucleotide sequence ID" value="NZ_CP012413.1"/>
</dbReference>
<sequence>MKLYLNVIVFFILFMGLAFTTFANLTNVYRVTLLNKSVRTIHFHVDKKKCTRYITPVDLLIEENSALVVHWITSAINCLGRFAVIKLRVEREGLEDTYLTLDAKLYGKGEVGVLSGGVPIRCKMTSYIQNEKMYDFQCTLT</sequence>
<dbReference type="GeneID" id="66740438"/>
<evidence type="ECO:0000313" key="2">
    <source>
        <dbReference type="Proteomes" id="UP000422232"/>
    </source>
</evidence>
<dbReference type="EMBL" id="CP038908">
    <property type="protein sequence ID" value="QGO06506.1"/>
    <property type="molecule type" value="Genomic_DNA"/>
</dbReference>
<reference evidence="1 2" key="1">
    <citation type="submission" date="2019-04" db="EMBL/GenBank/DDBJ databases">
        <title>Complete genome sequencing of Piscirickettsia salmonis strain Psal-009.</title>
        <authorList>
            <person name="Schober I."/>
            <person name="Bunk B."/>
            <person name="Sproer C."/>
            <person name="Carril G.P."/>
            <person name="Riedel T."/>
            <person name="Flores-Herrera P.A."/>
            <person name="Nourdin-Galindo G."/>
            <person name="Marshall S.H."/>
            <person name="Overmann J."/>
        </authorList>
    </citation>
    <scope>NUCLEOTIDE SEQUENCE [LARGE SCALE GENOMIC DNA]</scope>
    <source>
        <strain evidence="1 2">Psal-009</strain>
    </source>
</reference>
<evidence type="ECO:0000313" key="1">
    <source>
        <dbReference type="EMBL" id="QGO06506.1"/>
    </source>
</evidence>
<proteinExistence type="predicted"/>
<organism evidence="1 2">
    <name type="scientific">Piscirickettsia salmonis</name>
    <dbReference type="NCBI Taxonomy" id="1238"/>
    <lineage>
        <taxon>Bacteria</taxon>
        <taxon>Pseudomonadati</taxon>
        <taxon>Pseudomonadota</taxon>
        <taxon>Gammaproteobacteria</taxon>
        <taxon>Thiotrichales</taxon>
        <taxon>Piscirickettsiaceae</taxon>
        <taxon>Piscirickettsia</taxon>
    </lineage>
</organism>
<dbReference type="Proteomes" id="UP000422232">
    <property type="component" value="Chromosome"/>
</dbReference>
<dbReference type="AlphaFoldDB" id="A0A9Q5YJI8"/>